<evidence type="ECO:0000313" key="2">
    <source>
        <dbReference type="EMBL" id="KZS89702.1"/>
    </source>
</evidence>
<evidence type="ECO:0000313" key="3">
    <source>
        <dbReference type="Proteomes" id="UP000076722"/>
    </source>
</evidence>
<dbReference type="InterPro" id="IPR046357">
    <property type="entry name" value="PPIase_dom_sf"/>
</dbReference>
<reference evidence="2 3" key="1">
    <citation type="journal article" date="2016" name="Mol. Biol. Evol.">
        <title>Comparative Genomics of Early-Diverging Mushroom-Forming Fungi Provides Insights into the Origins of Lignocellulose Decay Capabilities.</title>
        <authorList>
            <person name="Nagy L.G."/>
            <person name="Riley R."/>
            <person name="Tritt A."/>
            <person name="Adam C."/>
            <person name="Daum C."/>
            <person name="Floudas D."/>
            <person name="Sun H."/>
            <person name="Yadav J.S."/>
            <person name="Pangilinan J."/>
            <person name="Larsson K.H."/>
            <person name="Matsuura K."/>
            <person name="Barry K."/>
            <person name="Labutti K."/>
            <person name="Kuo R."/>
            <person name="Ohm R.A."/>
            <person name="Bhattacharya S.S."/>
            <person name="Shirouzu T."/>
            <person name="Yoshinaga Y."/>
            <person name="Martin F.M."/>
            <person name="Grigoriev I.V."/>
            <person name="Hibbett D.S."/>
        </authorList>
    </citation>
    <scope>NUCLEOTIDE SEQUENCE [LARGE SCALE GENOMIC DNA]</scope>
    <source>
        <strain evidence="2 3">HHB9708</strain>
    </source>
</reference>
<dbReference type="Gene3D" id="3.10.50.40">
    <property type="match status" value="1"/>
</dbReference>
<dbReference type="EMBL" id="KV419426">
    <property type="protein sequence ID" value="KZS89702.1"/>
    <property type="molecule type" value="Genomic_DNA"/>
</dbReference>
<dbReference type="GO" id="GO:0003755">
    <property type="term" value="F:peptidyl-prolyl cis-trans isomerase activity"/>
    <property type="evidence" value="ECO:0007669"/>
    <property type="project" value="InterPro"/>
</dbReference>
<sequence>MSPLGTQCWEIQPDQPVLIESPQRHAVLRLQSVSLADFMPGRTLLGIRLCGDPEPECRTSYAGWAVFSVLEAGKTESVMMSTDLTHHHGPIAFSVNGPNSVCIVASWIHCHGGIGSNASGTLPWEQTSKQIGSRHALPSVSHLPSANDRTESMRHPPITSSSRPDLLSETSSVSLEPITPVKHHRAKSYSPRAHSMGSRGKIQVEKPVLTALGIKYMVVKSGEMNSGTPRDGQWVRVKVTMYVARKVVVGKKPFFTFQQQLTFQLNNSESDIIPGISIAASIMCKGEVMRATVPCSLAKGILGRHQRASADSPVSLVITLQSFGETREENMERFRYIRWWHVSRTEPGCVEIPASVKSHAMRKGFLTSQHTESVNTTQPPRPFTIPLFEFDCRSLSRRHRTAAYAPAEIPTRLQLLAVIQERVERNRENGEDSVKPREPSVCLGLKSTQSEDGRSRFQERWTWLLSAASYQSCNNEAGVIERDEWLSERDKYAAISSLTESLEQMPPGAARSPASAKLRNPSRHIGTSDLTVLKRMIKGIVVENLKLTFGIFDLDQPRLGPVD</sequence>
<evidence type="ECO:0000256" key="1">
    <source>
        <dbReference type="SAM" id="MobiDB-lite"/>
    </source>
</evidence>
<feature type="region of interest" description="Disordered" evidence="1">
    <location>
        <begin position="129"/>
        <end position="170"/>
    </location>
</feature>
<feature type="region of interest" description="Disordered" evidence="1">
    <location>
        <begin position="180"/>
        <end position="199"/>
    </location>
</feature>
<gene>
    <name evidence="2" type="ORF">SISNIDRAFT_469206</name>
</gene>
<proteinExistence type="predicted"/>
<dbReference type="AlphaFoldDB" id="A0A164QIZ7"/>
<dbReference type="Proteomes" id="UP000076722">
    <property type="component" value="Unassembled WGS sequence"/>
</dbReference>
<name>A0A164QIZ7_9AGAM</name>
<organism evidence="2 3">
    <name type="scientific">Sistotremastrum niveocremeum HHB9708</name>
    <dbReference type="NCBI Taxonomy" id="1314777"/>
    <lineage>
        <taxon>Eukaryota</taxon>
        <taxon>Fungi</taxon>
        <taxon>Dikarya</taxon>
        <taxon>Basidiomycota</taxon>
        <taxon>Agaricomycotina</taxon>
        <taxon>Agaricomycetes</taxon>
        <taxon>Sistotremastrales</taxon>
        <taxon>Sistotremastraceae</taxon>
        <taxon>Sertulicium</taxon>
        <taxon>Sertulicium niveocremeum</taxon>
    </lineage>
</organism>
<dbReference type="SUPFAM" id="SSF54534">
    <property type="entry name" value="FKBP-like"/>
    <property type="match status" value="1"/>
</dbReference>
<keyword evidence="3" id="KW-1185">Reference proteome</keyword>
<accession>A0A164QIZ7</accession>
<protein>
    <submittedName>
        <fullName evidence="2">Uncharacterized protein</fullName>
    </submittedName>
</protein>
<feature type="compositionally biased region" description="Polar residues" evidence="1">
    <location>
        <begin position="158"/>
        <end position="170"/>
    </location>
</feature>